<feature type="region of interest" description="Disordered" evidence="1">
    <location>
        <begin position="1"/>
        <end position="42"/>
    </location>
</feature>
<feature type="region of interest" description="Disordered" evidence="1">
    <location>
        <begin position="280"/>
        <end position="350"/>
    </location>
</feature>
<feature type="compositionally biased region" description="Basic and acidic residues" evidence="1">
    <location>
        <begin position="212"/>
        <end position="229"/>
    </location>
</feature>
<evidence type="ECO:0000313" key="3">
    <source>
        <dbReference type="Proteomes" id="UP001497516"/>
    </source>
</evidence>
<reference evidence="2 3" key="1">
    <citation type="submission" date="2024-04" db="EMBL/GenBank/DDBJ databases">
        <authorList>
            <person name="Fracassetti M."/>
        </authorList>
    </citation>
    <scope>NUCLEOTIDE SEQUENCE [LARGE SCALE GENOMIC DNA]</scope>
</reference>
<gene>
    <name evidence="2" type="ORF">LTRI10_LOCUS46362</name>
</gene>
<feature type="compositionally biased region" description="Low complexity" evidence="1">
    <location>
        <begin position="239"/>
        <end position="250"/>
    </location>
</feature>
<feature type="region of interest" description="Disordered" evidence="1">
    <location>
        <begin position="56"/>
        <end position="75"/>
    </location>
</feature>
<dbReference type="AlphaFoldDB" id="A0AAV2G7K6"/>
<feature type="region of interest" description="Disordered" evidence="1">
    <location>
        <begin position="149"/>
        <end position="268"/>
    </location>
</feature>
<dbReference type="EMBL" id="OZ034821">
    <property type="protein sequence ID" value="CAL1406650.1"/>
    <property type="molecule type" value="Genomic_DNA"/>
</dbReference>
<protein>
    <submittedName>
        <fullName evidence="2">Uncharacterized protein</fullName>
    </submittedName>
</protein>
<name>A0AAV2G7K6_9ROSI</name>
<feature type="compositionally biased region" description="Polar residues" evidence="1">
    <location>
        <begin position="159"/>
        <end position="171"/>
    </location>
</feature>
<dbReference type="Proteomes" id="UP001497516">
    <property type="component" value="Chromosome 8"/>
</dbReference>
<evidence type="ECO:0000256" key="1">
    <source>
        <dbReference type="SAM" id="MobiDB-lite"/>
    </source>
</evidence>
<organism evidence="2 3">
    <name type="scientific">Linum trigynum</name>
    <dbReference type="NCBI Taxonomy" id="586398"/>
    <lineage>
        <taxon>Eukaryota</taxon>
        <taxon>Viridiplantae</taxon>
        <taxon>Streptophyta</taxon>
        <taxon>Embryophyta</taxon>
        <taxon>Tracheophyta</taxon>
        <taxon>Spermatophyta</taxon>
        <taxon>Magnoliopsida</taxon>
        <taxon>eudicotyledons</taxon>
        <taxon>Gunneridae</taxon>
        <taxon>Pentapetalae</taxon>
        <taxon>rosids</taxon>
        <taxon>fabids</taxon>
        <taxon>Malpighiales</taxon>
        <taxon>Linaceae</taxon>
        <taxon>Linum</taxon>
    </lineage>
</organism>
<accession>A0AAV2G7K6</accession>
<sequence length="379" mass="41968">MGCCLSSHRRHRSETHDDSPPDYLPDDDDHHHHLPNNRPPPNLALISSVRTLRSHLAMSPPSTPFNPRRPSSGEEDRILRDHHEEILYPIRFTQKHVSSSNPRVGGGRYCFVGNNQIAALDREVDHVFDDLSTATTTTTAAAFNFSKEAQIGGDDRTPSSRVGSGQWSIGSPTPVPLAEIWKRQNHRPPPPPPADMWSSTAAPAKLPARALSKREVMSRRERERERGIRWDPSPETDFSDTSASTDSTTSAERRHRSTSMMESNRKAPRKVTFGELPMMRKGGDFEDGPGPGPRAARRVARSRPGGWSPPEVSESFEGWSLGTTTGGGSGRKQRQMGHGGMATAPAARGREDDVLIRQRIGSEYEPTNDLLSMEGFVFF</sequence>
<evidence type="ECO:0000313" key="2">
    <source>
        <dbReference type="EMBL" id="CAL1406650.1"/>
    </source>
</evidence>
<proteinExistence type="predicted"/>
<keyword evidence="3" id="KW-1185">Reference proteome</keyword>